<dbReference type="Proteomes" id="UP000177751">
    <property type="component" value="Unassembled WGS sequence"/>
</dbReference>
<protein>
    <recommendedName>
        <fullName evidence="1">Polymerase nucleotidyl transferase domain-containing protein</fullName>
    </recommendedName>
</protein>
<dbReference type="STRING" id="1802229.A2401_03875"/>
<evidence type="ECO:0000259" key="1">
    <source>
        <dbReference type="Pfam" id="PF01909"/>
    </source>
</evidence>
<dbReference type="AlphaFoldDB" id="A0A1G2JAA0"/>
<organism evidence="2 3">
    <name type="scientific">Candidatus Staskawiczbacteria bacterium RIFOXYC1_FULL_38_18</name>
    <dbReference type="NCBI Taxonomy" id="1802229"/>
    <lineage>
        <taxon>Bacteria</taxon>
        <taxon>Candidatus Staskawicziibacteriota</taxon>
    </lineage>
</organism>
<dbReference type="SUPFAM" id="SSF81301">
    <property type="entry name" value="Nucleotidyltransferase"/>
    <property type="match status" value="1"/>
</dbReference>
<accession>A0A1G2JAA0</accession>
<reference evidence="2 3" key="1">
    <citation type="journal article" date="2016" name="Nat. Commun.">
        <title>Thousands of microbial genomes shed light on interconnected biogeochemical processes in an aquifer system.</title>
        <authorList>
            <person name="Anantharaman K."/>
            <person name="Brown C.T."/>
            <person name="Hug L.A."/>
            <person name="Sharon I."/>
            <person name="Castelle C.J."/>
            <person name="Probst A.J."/>
            <person name="Thomas B.C."/>
            <person name="Singh A."/>
            <person name="Wilkins M.J."/>
            <person name="Karaoz U."/>
            <person name="Brodie E.L."/>
            <person name="Williams K.H."/>
            <person name="Hubbard S.S."/>
            <person name="Banfield J.F."/>
        </authorList>
    </citation>
    <scope>NUCLEOTIDE SEQUENCE [LARGE SCALE GENOMIC DNA]</scope>
</reference>
<name>A0A1G2JAA0_9BACT</name>
<dbReference type="PANTHER" id="PTHR37030:SF1">
    <property type="entry name" value="NUCLEOTIDYLTRANSFERASE"/>
    <property type="match status" value="1"/>
</dbReference>
<dbReference type="InterPro" id="IPR043519">
    <property type="entry name" value="NT_sf"/>
</dbReference>
<sequence length="109" mass="12522">MRVLDLESIRIKIAEITKRIVEEYDPEKVILFGSFAWGEPGPDSDVDLLIVKNTTDDFFERGIAVRRIIDGVLPVDILVRTPEEIKRRLMLGDSFYVNIIKNGKQLYGK</sequence>
<dbReference type="Gene3D" id="3.30.460.10">
    <property type="entry name" value="Beta Polymerase, domain 2"/>
    <property type="match status" value="1"/>
</dbReference>
<dbReference type="GO" id="GO:0016779">
    <property type="term" value="F:nucleotidyltransferase activity"/>
    <property type="evidence" value="ECO:0007669"/>
    <property type="project" value="InterPro"/>
</dbReference>
<dbReference type="EMBL" id="MHPP01000027">
    <property type="protein sequence ID" value="OGZ83903.1"/>
    <property type="molecule type" value="Genomic_DNA"/>
</dbReference>
<proteinExistence type="predicted"/>
<evidence type="ECO:0000313" key="3">
    <source>
        <dbReference type="Proteomes" id="UP000177751"/>
    </source>
</evidence>
<dbReference type="InterPro" id="IPR002934">
    <property type="entry name" value="Polymerase_NTP_transf_dom"/>
</dbReference>
<evidence type="ECO:0000313" key="2">
    <source>
        <dbReference type="EMBL" id="OGZ83903.1"/>
    </source>
</evidence>
<dbReference type="Pfam" id="PF01909">
    <property type="entry name" value="NTP_transf_2"/>
    <property type="match status" value="1"/>
</dbReference>
<dbReference type="PANTHER" id="PTHR37030">
    <property type="entry name" value="NUCLEOTIDYLTRANSFERASE"/>
    <property type="match status" value="1"/>
</dbReference>
<feature type="domain" description="Polymerase nucleotidyl transferase" evidence="1">
    <location>
        <begin position="15"/>
        <end position="102"/>
    </location>
</feature>
<comment type="caution">
    <text evidence="2">The sequence shown here is derived from an EMBL/GenBank/DDBJ whole genome shotgun (WGS) entry which is preliminary data.</text>
</comment>
<gene>
    <name evidence="2" type="ORF">A2401_03875</name>
</gene>
<dbReference type="CDD" id="cd05403">
    <property type="entry name" value="NT_KNTase_like"/>
    <property type="match status" value="1"/>
</dbReference>